<dbReference type="Pfam" id="PF13196">
    <property type="entry name" value="DUF4012"/>
    <property type="match status" value="1"/>
</dbReference>
<name>A0A1G1ZJZ0_9BACT</name>
<gene>
    <name evidence="3" type="ORF">A3E64_02710</name>
</gene>
<dbReference type="InterPro" id="IPR025101">
    <property type="entry name" value="DUF4012"/>
</dbReference>
<keyword evidence="2" id="KW-0472">Membrane</keyword>
<evidence type="ECO:0000256" key="2">
    <source>
        <dbReference type="SAM" id="Phobius"/>
    </source>
</evidence>
<evidence type="ECO:0000313" key="3">
    <source>
        <dbReference type="EMBL" id="OGY64200.1"/>
    </source>
</evidence>
<feature type="region of interest" description="Disordered" evidence="1">
    <location>
        <begin position="1"/>
        <end position="21"/>
    </location>
</feature>
<reference evidence="3 4" key="1">
    <citation type="journal article" date="2016" name="Nat. Commun.">
        <title>Thousands of microbial genomes shed light on interconnected biogeochemical processes in an aquifer system.</title>
        <authorList>
            <person name="Anantharaman K."/>
            <person name="Brown C.T."/>
            <person name="Hug L.A."/>
            <person name="Sharon I."/>
            <person name="Castelle C.J."/>
            <person name="Probst A.J."/>
            <person name="Thomas B.C."/>
            <person name="Singh A."/>
            <person name="Wilkins M.J."/>
            <person name="Karaoz U."/>
            <person name="Brodie E.L."/>
            <person name="Williams K.H."/>
            <person name="Hubbard S.S."/>
            <person name="Banfield J.F."/>
        </authorList>
    </citation>
    <scope>NUCLEOTIDE SEQUENCE [LARGE SCALE GENOMIC DNA]</scope>
</reference>
<protein>
    <recommendedName>
        <fullName evidence="5">DUF4012 domain-containing protein</fullName>
    </recommendedName>
</protein>
<accession>A0A1G1ZJZ0</accession>
<sequence>MHKRHLDIQHPLPAGRQGNPRQRVFPNLAKSIEIPYVKIDRPEPERRNHFKIPVLAALVIFLLIVGFFGLNLARFKQRAETAAPIVHDNFKEGVAALLRFDLGSAKDYFQAASGELSDLTANSPLKTVPAILKNLFQISQTAVAFSEDLQNLEANGLAMIVGKKGAMVIKLLHDIQDRLAQISGLSSELKVQAAGAGYNVDAETGDVSSKFPEADRFLTAVLAWLEAPKKQRLLIFFQNPSEIRPGGGFIGSYGNATLFQGNLLDLEVRDIYDPDGQLKAKIIPPKPLQGITGVWGARDANWFFDFPLSAEKTIDFLELSKIYSEKGIKFSGAVAVNVELIKDVLEIIGPIELPEYQLTLTPDNFLEEVQREVETGDDKSRGEPKKILKVLTPILFERLGNLSEDQKSRLLDKLTARFANKDIMVYFRDSTIENYLQTLGAAGEVARLPDDFVGGYLAVANANVAGGKSDAFIDQQITLESKIDSTGLVKNHLVVRRSHGGENEKDWWYRSTNHNYLQIFTEPGTKLISMSGDTKKVIKPLVNYNAGNYEPDSDLVAVERKGGLAFGKENFSAWLDVKAGASKDLVVDYAGSQHLKLGNLAYQFIFDKQSGVRGGLEYAIEAPDGYHWKESQSRTFKYANENPPARIVLNLTLEEDPR</sequence>
<feature type="transmembrane region" description="Helical" evidence="2">
    <location>
        <begin position="50"/>
        <end position="70"/>
    </location>
</feature>
<evidence type="ECO:0000256" key="1">
    <source>
        <dbReference type="SAM" id="MobiDB-lite"/>
    </source>
</evidence>
<proteinExistence type="predicted"/>
<keyword evidence="2" id="KW-1133">Transmembrane helix</keyword>
<dbReference type="EMBL" id="MHJH01000024">
    <property type="protein sequence ID" value="OGY64200.1"/>
    <property type="molecule type" value="Genomic_DNA"/>
</dbReference>
<organism evidence="3 4">
    <name type="scientific">Candidatus Harrisonbacteria bacterium RIFCSPHIGHO2_12_FULL_48_16</name>
    <dbReference type="NCBI Taxonomy" id="1798405"/>
    <lineage>
        <taxon>Bacteria</taxon>
        <taxon>Candidatus Harrisoniibacteriota</taxon>
    </lineage>
</organism>
<evidence type="ECO:0008006" key="5">
    <source>
        <dbReference type="Google" id="ProtNLM"/>
    </source>
</evidence>
<evidence type="ECO:0000313" key="4">
    <source>
        <dbReference type="Proteomes" id="UP000177174"/>
    </source>
</evidence>
<dbReference type="AlphaFoldDB" id="A0A1G1ZJZ0"/>
<dbReference type="Proteomes" id="UP000177174">
    <property type="component" value="Unassembled WGS sequence"/>
</dbReference>
<keyword evidence="2" id="KW-0812">Transmembrane</keyword>
<comment type="caution">
    <text evidence="3">The sequence shown here is derived from an EMBL/GenBank/DDBJ whole genome shotgun (WGS) entry which is preliminary data.</text>
</comment>